<keyword evidence="6" id="KW-0046">Antibiotic resistance</keyword>
<dbReference type="AlphaFoldDB" id="A0A087DDI3"/>
<evidence type="ECO:0000259" key="8">
    <source>
        <dbReference type="PROSITE" id="PS50893"/>
    </source>
</evidence>
<keyword evidence="9" id="KW-0378">Hydrolase</keyword>
<dbReference type="Proteomes" id="UP000029033">
    <property type="component" value="Unassembled WGS sequence"/>
</dbReference>
<keyword evidence="10" id="KW-1185">Reference proteome</keyword>
<comment type="caution">
    <text evidence="9">The sequence shown here is derived from an EMBL/GenBank/DDBJ whole genome shotgun (WGS) entry which is preliminary data.</text>
</comment>
<reference evidence="9 10" key="1">
    <citation type="submission" date="2014-03" db="EMBL/GenBank/DDBJ databases">
        <title>Genomics of Bifidobacteria.</title>
        <authorList>
            <person name="Ventura M."/>
            <person name="Milani C."/>
            <person name="Lugli G.A."/>
        </authorList>
    </citation>
    <scope>NUCLEOTIDE SEQUENCE [LARGE SCALE GENOMIC DNA]</scope>
    <source>
        <strain evidence="9 10">LMG 21589</strain>
    </source>
</reference>
<dbReference type="GO" id="GO:0005524">
    <property type="term" value="F:ATP binding"/>
    <property type="evidence" value="ECO:0007669"/>
    <property type="project" value="UniProtKB-KW"/>
</dbReference>
<dbReference type="SMART" id="SM00382">
    <property type="entry name" value="AAA"/>
    <property type="match status" value="1"/>
</dbReference>
<comment type="similarity">
    <text evidence="2">Belongs to the ABC transporter superfamily.</text>
</comment>
<comment type="subcellular location">
    <subcellularLocation>
        <location evidence="1">Cell membrane</location>
        <topology evidence="1">Peripheral membrane protein</topology>
    </subcellularLocation>
</comment>
<feature type="region of interest" description="Disordered" evidence="7">
    <location>
        <begin position="36"/>
        <end position="64"/>
    </location>
</feature>
<dbReference type="eggNOG" id="COG1131">
    <property type="taxonomic scope" value="Bacteria"/>
</dbReference>
<dbReference type="Pfam" id="PF00005">
    <property type="entry name" value="ABC_tran"/>
    <property type="match status" value="1"/>
</dbReference>
<gene>
    <name evidence="9" type="ORF">BSCA_0071</name>
</gene>
<dbReference type="SUPFAM" id="SSF52540">
    <property type="entry name" value="P-loop containing nucleoside triphosphate hydrolases"/>
    <property type="match status" value="1"/>
</dbReference>
<dbReference type="InterPro" id="IPR003439">
    <property type="entry name" value="ABC_transporter-like_ATP-bd"/>
</dbReference>
<dbReference type="EC" id="3.6.3.31" evidence="9"/>
<evidence type="ECO:0000313" key="10">
    <source>
        <dbReference type="Proteomes" id="UP000029033"/>
    </source>
</evidence>
<evidence type="ECO:0000256" key="2">
    <source>
        <dbReference type="ARBA" id="ARBA00005417"/>
    </source>
</evidence>
<dbReference type="Gene3D" id="3.40.50.300">
    <property type="entry name" value="P-loop containing nucleotide triphosphate hydrolases"/>
    <property type="match status" value="1"/>
</dbReference>
<proteinExistence type="inferred from homology"/>
<dbReference type="InterPro" id="IPR003593">
    <property type="entry name" value="AAA+_ATPase"/>
</dbReference>
<evidence type="ECO:0000256" key="5">
    <source>
        <dbReference type="ARBA" id="ARBA00022840"/>
    </source>
</evidence>
<keyword evidence="3" id="KW-0813">Transport</keyword>
<dbReference type="GeneID" id="85164791"/>
<dbReference type="RefSeq" id="WP_161787629.1">
    <property type="nucleotide sequence ID" value="NZ_CAUPKV010000011.1"/>
</dbReference>
<accession>A0A087DDI3</accession>
<sequence length="391" mass="41646">MHSANTLNIRNTIARFRTLGGCGSINAISAIVSSGDGVGTGSGSRAESGATPSGRHTDQPAVGDPVLRLDHVSRSFGRGNGRHQAVRGISLTVDAGRIVCLLGPNGAGKTTTMKMIATLLTPDGGSISVCGVDAVRRPRDARRHLSLLLGGDRGFYLRVSAIENLRYFAQLAGVPSSVRETRIAEALDWVGLADVANNRVETFSRGMTQRLHIARTMLNHAPLLLLDEPTNGLDPENAHAVRTLVSRLRGQGTGILLTTHALAEAEALADRTDIIDGGRIIASGTTADLSEAMDIDGVTMWTAESFGERDRERLNRLDGVRYVDANERNGLWTVNVAWSHREPELPGAGVARLGIRAATLEETYLALLEARHERESAAGGFDGDIGDGKAR</sequence>
<evidence type="ECO:0000256" key="6">
    <source>
        <dbReference type="ARBA" id="ARBA00023251"/>
    </source>
</evidence>
<dbReference type="PROSITE" id="PS50893">
    <property type="entry name" value="ABC_TRANSPORTER_2"/>
    <property type="match status" value="1"/>
</dbReference>
<dbReference type="GO" id="GO:0016887">
    <property type="term" value="F:ATP hydrolysis activity"/>
    <property type="evidence" value="ECO:0007669"/>
    <property type="project" value="InterPro"/>
</dbReference>
<evidence type="ECO:0000256" key="3">
    <source>
        <dbReference type="ARBA" id="ARBA00022448"/>
    </source>
</evidence>
<evidence type="ECO:0000256" key="1">
    <source>
        <dbReference type="ARBA" id="ARBA00004202"/>
    </source>
</evidence>
<dbReference type="GO" id="GO:0046677">
    <property type="term" value="P:response to antibiotic"/>
    <property type="evidence" value="ECO:0007669"/>
    <property type="project" value="UniProtKB-KW"/>
</dbReference>
<dbReference type="PANTHER" id="PTHR42711">
    <property type="entry name" value="ABC TRANSPORTER ATP-BINDING PROTEIN"/>
    <property type="match status" value="1"/>
</dbReference>
<organism evidence="9 10">
    <name type="scientific">Bifidobacterium scardovii</name>
    <dbReference type="NCBI Taxonomy" id="158787"/>
    <lineage>
        <taxon>Bacteria</taxon>
        <taxon>Bacillati</taxon>
        <taxon>Actinomycetota</taxon>
        <taxon>Actinomycetes</taxon>
        <taxon>Bifidobacteriales</taxon>
        <taxon>Bifidobacteriaceae</taxon>
        <taxon>Bifidobacterium</taxon>
    </lineage>
</organism>
<dbReference type="InterPro" id="IPR050763">
    <property type="entry name" value="ABC_transporter_ATP-binding"/>
</dbReference>
<dbReference type="GO" id="GO:0005886">
    <property type="term" value="C:plasma membrane"/>
    <property type="evidence" value="ECO:0007669"/>
    <property type="project" value="UniProtKB-SubCell"/>
</dbReference>
<keyword evidence="4" id="KW-0547">Nucleotide-binding</keyword>
<feature type="domain" description="ABC transporter" evidence="8">
    <location>
        <begin position="67"/>
        <end position="302"/>
    </location>
</feature>
<dbReference type="STRING" id="158787.BSCA_0071"/>
<dbReference type="InterPro" id="IPR027417">
    <property type="entry name" value="P-loop_NTPase"/>
</dbReference>
<evidence type="ECO:0000256" key="4">
    <source>
        <dbReference type="ARBA" id="ARBA00022741"/>
    </source>
</evidence>
<evidence type="ECO:0000313" key="9">
    <source>
        <dbReference type="EMBL" id="KFI93583.1"/>
    </source>
</evidence>
<keyword evidence="5 9" id="KW-0067">ATP-binding</keyword>
<evidence type="ECO:0000256" key="7">
    <source>
        <dbReference type="SAM" id="MobiDB-lite"/>
    </source>
</evidence>
<name>A0A087DDI3_9BIFI</name>
<protein>
    <submittedName>
        <fullName evidence="9">ABC transporter ATP-binding protein</fullName>
        <ecNumber evidence="9">3.6.3.31</ecNumber>
    </submittedName>
</protein>
<dbReference type="PANTHER" id="PTHR42711:SF5">
    <property type="entry name" value="ABC TRANSPORTER ATP-BINDING PROTEIN NATA"/>
    <property type="match status" value="1"/>
</dbReference>
<dbReference type="EMBL" id="JGZO01000012">
    <property type="protein sequence ID" value="KFI93583.1"/>
    <property type="molecule type" value="Genomic_DNA"/>
</dbReference>